<proteinExistence type="predicted"/>
<organism evidence="2 3">
    <name type="scientific">Mya arenaria</name>
    <name type="common">Soft-shell clam</name>
    <dbReference type="NCBI Taxonomy" id="6604"/>
    <lineage>
        <taxon>Eukaryota</taxon>
        <taxon>Metazoa</taxon>
        <taxon>Spiralia</taxon>
        <taxon>Lophotrochozoa</taxon>
        <taxon>Mollusca</taxon>
        <taxon>Bivalvia</taxon>
        <taxon>Autobranchia</taxon>
        <taxon>Heteroconchia</taxon>
        <taxon>Euheterodonta</taxon>
        <taxon>Imparidentia</taxon>
        <taxon>Neoheterodontei</taxon>
        <taxon>Myida</taxon>
        <taxon>Myoidea</taxon>
        <taxon>Myidae</taxon>
        <taxon>Mya</taxon>
    </lineage>
</organism>
<gene>
    <name evidence="2" type="ORF">MAR_001117</name>
</gene>
<evidence type="ECO:0000256" key="1">
    <source>
        <dbReference type="SAM" id="MobiDB-lite"/>
    </source>
</evidence>
<keyword evidence="3" id="KW-1185">Reference proteome</keyword>
<evidence type="ECO:0000313" key="2">
    <source>
        <dbReference type="EMBL" id="WAR19279.1"/>
    </source>
</evidence>
<accession>A0ABY7FEI6</accession>
<protein>
    <submittedName>
        <fullName evidence="2">Uncharacterized protein</fullName>
    </submittedName>
</protein>
<dbReference type="EMBL" id="CP111022">
    <property type="protein sequence ID" value="WAR19279.1"/>
    <property type="molecule type" value="Genomic_DNA"/>
</dbReference>
<evidence type="ECO:0000313" key="3">
    <source>
        <dbReference type="Proteomes" id="UP001164746"/>
    </source>
</evidence>
<sequence length="260" mass="28935">MELNVRLMQGNARYKVQWLIPSQNMYKTGSVNELASFLNIISIYIHWKNVRVIGKVILTEYVRGDVLEEGLEFASVALPVGAIKLLLPLLIYTCLILVDDCNSLGFMDSSGNVHGSVTVWAHGSHLKPSLDAITVKRVPTRKFLRNVHFNQTDVINYTQPEECRQEGGHQAIGMELMSRVIKHDDKGTTMKTTSSPSYNRLNIHKNRITIAKMVGIHSGSPAPQQGPTASGKHASSAGLREIQYTYWETTDDAETKNVAT</sequence>
<reference evidence="2" key="1">
    <citation type="submission" date="2022-11" db="EMBL/GenBank/DDBJ databases">
        <title>Centuries of genome instability and evolution in soft-shell clam transmissible cancer (bioRxiv).</title>
        <authorList>
            <person name="Hart S.F.M."/>
            <person name="Yonemitsu M.A."/>
            <person name="Giersch R.M."/>
            <person name="Beal B.F."/>
            <person name="Arriagada G."/>
            <person name="Davis B.W."/>
            <person name="Ostrander E.A."/>
            <person name="Goff S.P."/>
            <person name="Metzger M.J."/>
        </authorList>
    </citation>
    <scope>NUCLEOTIDE SEQUENCE</scope>
    <source>
        <strain evidence="2">MELC-2E11</strain>
        <tissue evidence="2">Siphon/mantle</tissue>
    </source>
</reference>
<feature type="region of interest" description="Disordered" evidence="1">
    <location>
        <begin position="217"/>
        <end position="237"/>
    </location>
</feature>
<name>A0ABY7FEI6_MYAAR</name>
<dbReference type="Proteomes" id="UP001164746">
    <property type="component" value="Chromosome 11"/>
</dbReference>